<comment type="caution">
    <text evidence="2">The sequence shown here is derived from an EMBL/GenBank/DDBJ whole genome shotgun (WGS) entry which is preliminary data.</text>
</comment>
<dbReference type="OrthoDB" id="5734981at2"/>
<evidence type="ECO:0000259" key="1">
    <source>
        <dbReference type="Pfam" id="PF03872"/>
    </source>
</evidence>
<dbReference type="Pfam" id="PF03872">
    <property type="entry name" value="RseA_N"/>
    <property type="match status" value="1"/>
</dbReference>
<dbReference type="EMBL" id="QRDJ01000006">
    <property type="protein sequence ID" value="REC96105.1"/>
    <property type="molecule type" value="Genomic_DNA"/>
</dbReference>
<dbReference type="RefSeq" id="WP_115853048.1">
    <property type="nucleotide sequence ID" value="NZ_QRDJ01000006.1"/>
</dbReference>
<name>A0A3D9DZL9_9GAMM</name>
<proteinExistence type="predicted"/>
<evidence type="ECO:0000313" key="3">
    <source>
        <dbReference type="Proteomes" id="UP000256334"/>
    </source>
</evidence>
<dbReference type="InterPro" id="IPR005572">
    <property type="entry name" value="Anti-sigma_E_RseA_N"/>
</dbReference>
<dbReference type="GO" id="GO:0016989">
    <property type="term" value="F:sigma factor antagonist activity"/>
    <property type="evidence" value="ECO:0007669"/>
    <property type="project" value="InterPro"/>
</dbReference>
<keyword evidence="3" id="KW-1185">Reference proteome</keyword>
<dbReference type="SUPFAM" id="SSF89069">
    <property type="entry name" value="N-terminal, cytoplasmic domain of anti-sigmaE factor RseA"/>
    <property type="match status" value="1"/>
</dbReference>
<protein>
    <submittedName>
        <fullName evidence="2">Sigma-E factor negative regulatory protein RseA</fullName>
    </submittedName>
</protein>
<evidence type="ECO:0000313" key="2">
    <source>
        <dbReference type="EMBL" id="REC96105.1"/>
    </source>
</evidence>
<dbReference type="Gene3D" id="1.10.10.880">
    <property type="entry name" value="Anti sigma-E protein RseA, N-terminal domain"/>
    <property type="match status" value="1"/>
</dbReference>
<reference evidence="2 3" key="1">
    <citation type="submission" date="2018-07" db="EMBL/GenBank/DDBJ databases">
        <title>Genomic Encyclopedia of Type Strains, Phase IV (KMG-IV): sequencing the most valuable type-strain genomes for metagenomic binning, comparative biology and taxonomic classification.</title>
        <authorList>
            <person name="Goeker M."/>
        </authorList>
    </citation>
    <scope>NUCLEOTIDE SEQUENCE [LARGE SCALE GENOMIC DNA]</scope>
    <source>
        <strain evidence="2 3">DSM 14324</strain>
    </source>
</reference>
<dbReference type="CDD" id="cd16328">
    <property type="entry name" value="RseA_N"/>
    <property type="match status" value="1"/>
</dbReference>
<dbReference type="InterPro" id="IPR052383">
    <property type="entry name" value="Anti-sigma-E_RseA-like"/>
</dbReference>
<dbReference type="AlphaFoldDB" id="A0A3D9DZL9"/>
<feature type="domain" description="Anti sigma-E protein RseA N-terminal" evidence="1">
    <location>
        <begin position="6"/>
        <end position="83"/>
    </location>
</feature>
<dbReference type="PANTHER" id="PTHR38104">
    <property type="match status" value="1"/>
</dbReference>
<dbReference type="PANTHER" id="PTHR38104:SF1">
    <property type="entry name" value="ANTI-SIGMA-E FACTOR RSEA"/>
    <property type="match status" value="1"/>
</dbReference>
<organism evidence="2 3">
    <name type="scientific">Kushneria indalinina DSM 14324</name>
    <dbReference type="NCBI Taxonomy" id="1122140"/>
    <lineage>
        <taxon>Bacteria</taxon>
        <taxon>Pseudomonadati</taxon>
        <taxon>Pseudomonadota</taxon>
        <taxon>Gammaproteobacteria</taxon>
        <taxon>Oceanospirillales</taxon>
        <taxon>Halomonadaceae</taxon>
        <taxon>Kushneria</taxon>
    </lineage>
</organism>
<dbReference type="InterPro" id="IPR036147">
    <property type="entry name" value="Anti-sigma_E_RseA_N_sf"/>
</dbReference>
<sequence length="229" mass="24628">MNQKVRESLSALMDGECSEFETRRVLKSLSEDAPEEADTWRRYHLMRSIMQRDNAIDVSTDLSASIRARLEQEHMEDAEPGQETHRRTAPFSFMGSAAIAAAVSLMVMTGVQVYRANTGVDSVPGNGGGTSLASRDTTIDGSGAMSGSDGAMASLAAFRGTGGDAGSNVMPIGAQTSWFMAPGEEDAARNDRQQVEVLQNYLNRHVEQAGYRSNVWMANMQGLAPASGE</sequence>
<gene>
    <name evidence="2" type="ORF">C8D72_0778</name>
</gene>
<dbReference type="Proteomes" id="UP000256334">
    <property type="component" value="Unassembled WGS sequence"/>
</dbReference>
<accession>A0A3D9DZL9</accession>